<dbReference type="InterPro" id="IPR001387">
    <property type="entry name" value="Cro/C1-type_HTH"/>
</dbReference>
<comment type="caution">
    <text evidence="2">The sequence shown here is derived from an EMBL/GenBank/DDBJ whole genome shotgun (WGS) entry which is preliminary data.</text>
</comment>
<accession>A0ABX2R7R4</accession>
<protein>
    <submittedName>
        <fullName evidence="2">Transcriptional regulator with XRE-family HTH domain</fullName>
    </submittedName>
</protein>
<dbReference type="CDD" id="cd00093">
    <property type="entry name" value="HTH_XRE"/>
    <property type="match status" value="1"/>
</dbReference>
<dbReference type="Pfam" id="PF01381">
    <property type="entry name" value="HTH_3"/>
    <property type="match status" value="1"/>
</dbReference>
<sequence length="149" mass="16540">MARRKKDAEKLVDKIDWVSVGNRIRSLIKLFGVSQPQVAEDIGLDFRSLNNVILGSAQPSLNTILSIAEYFNVSIDYLLCRSDVPFINLFDDAGQVKNLDEDSIFLARQFQLLSEKEKDAIRVIVGSLIGGLDNSPLLSEGNKDEKVDG</sequence>
<feature type="domain" description="HTH cro/C1-type" evidence="1">
    <location>
        <begin position="24"/>
        <end position="78"/>
    </location>
</feature>
<dbReference type="SUPFAM" id="SSF47413">
    <property type="entry name" value="lambda repressor-like DNA-binding domains"/>
    <property type="match status" value="1"/>
</dbReference>
<evidence type="ECO:0000313" key="3">
    <source>
        <dbReference type="Proteomes" id="UP000604066"/>
    </source>
</evidence>
<dbReference type="Gene3D" id="1.10.260.40">
    <property type="entry name" value="lambda repressor-like DNA-binding domains"/>
    <property type="match status" value="1"/>
</dbReference>
<dbReference type="PROSITE" id="PS50943">
    <property type="entry name" value="HTH_CROC1"/>
    <property type="match status" value="1"/>
</dbReference>
<dbReference type="SMART" id="SM00530">
    <property type="entry name" value="HTH_XRE"/>
    <property type="match status" value="1"/>
</dbReference>
<dbReference type="Proteomes" id="UP000604066">
    <property type="component" value="Unassembled WGS sequence"/>
</dbReference>
<reference evidence="2 3" key="1">
    <citation type="submission" date="2020-07" db="EMBL/GenBank/DDBJ databases">
        <title>Genomic Encyclopedia of Type Strains, Phase III (KMG-III): the genomes of soil and plant-associated and newly described type strains.</title>
        <authorList>
            <person name="Whitman W."/>
        </authorList>
    </citation>
    <scope>NUCLEOTIDE SEQUENCE [LARGE SCALE GENOMIC DNA]</scope>
    <source>
        <strain evidence="2 3">DSM 11255</strain>
    </source>
</reference>
<dbReference type="RefSeq" id="WP_051250205.1">
    <property type="nucleotide sequence ID" value="NZ_ATYG01000015.1"/>
</dbReference>
<dbReference type="EMBL" id="JACCBS010000001">
    <property type="protein sequence ID" value="NYE57214.1"/>
    <property type="molecule type" value="Genomic_DNA"/>
</dbReference>
<organism evidence="2 3">
    <name type="scientific">Carboxydothermus ferrireducens DSM 11255</name>
    <dbReference type="NCBI Taxonomy" id="1119529"/>
    <lineage>
        <taxon>Bacteria</taxon>
        <taxon>Bacillati</taxon>
        <taxon>Bacillota</taxon>
        <taxon>Clostridia</taxon>
        <taxon>Thermoanaerobacterales</taxon>
        <taxon>Thermoanaerobacteraceae</taxon>
        <taxon>Carboxydothermus</taxon>
    </lineage>
</organism>
<gene>
    <name evidence="2" type="ORF">HDG70_000920</name>
</gene>
<name>A0ABX2R7R4_9THEO</name>
<evidence type="ECO:0000259" key="1">
    <source>
        <dbReference type="PROSITE" id="PS50943"/>
    </source>
</evidence>
<keyword evidence="3" id="KW-1185">Reference proteome</keyword>
<proteinExistence type="predicted"/>
<dbReference type="InterPro" id="IPR010982">
    <property type="entry name" value="Lambda_DNA-bd_dom_sf"/>
</dbReference>
<evidence type="ECO:0000313" key="2">
    <source>
        <dbReference type="EMBL" id="NYE57214.1"/>
    </source>
</evidence>